<feature type="region of interest" description="Disordered" evidence="1">
    <location>
        <begin position="212"/>
        <end position="295"/>
    </location>
</feature>
<gene>
    <name evidence="2" type="ORF">THAR02_03665</name>
</gene>
<dbReference type="OrthoDB" id="5421421at2759"/>
<feature type="compositionally biased region" description="Basic and acidic residues" evidence="1">
    <location>
        <begin position="225"/>
        <end position="240"/>
    </location>
</feature>
<dbReference type="OMA" id="DMWDSIQ"/>
<feature type="region of interest" description="Disordered" evidence="1">
    <location>
        <begin position="63"/>
        <end position="105"/>
    </location>
</feature>
<protein>
    <submittedName>
        <fullName evidence="2">Uncharacterized protein</fullName>
    </submittedName>
</protein>
<name>A0A0G0AGW1_TRIHA</name>
<evidence type="ECO:0000256" key="1">
    <source>
        <dbReference type="SAM" id="MobiDB-lite"/>
    </source>
</evidence>
<proteinExistence type="predicted"/>
<dbReference type="AlphaFoldDB" id="A0A0G0AGW1"/>
<dbReference type="Proteomes" id="UP000034112">
    <property type="component" value="Unassembled WGS sequence"/>
</dbReference>
<organism evidence="2 3">
    <name type="scientific">Trichoderma harzianum</name>
    <name type="common">Hypocrea lixii</name>
    <dbReference type="NCBI Taxonomy" id="5544"/>
    <lineage>
        <taxon>Eukaryota</taxon>
        <taxon>Fungi</taxon>
        <taxon>Dikarya</taxon>
        <taxon>Ascomycota</taxon>
        <taxon>Pezizomycotina</taxon>
        <taxon>Sordariomycetes</taxon>
        <taxon>Hypocreomycetidae</taxon>
        <taxon>Hypocreales</taxon>
        <taxon>Hypocreaceae</taxon>
        <taxon>Trichoderma</taxon>
    </lineage>
</organism>
<evidence type="ECO:0000313" key="2">
    <source>
        <dbReference type="EMBL" id="KKP04209.1"/>
    </source>
</evidence>
<accession>A0A0G0AGW1</accession>
<comment type="caution">
    <text evidence="2">The sequence shown here is derived from an EMBL/GenBank/DDBJ whole genome shotgun (WGS) entry which is preliminary data.</text>
</comment>
<sequence length="540" mass="60936">MVEQQQYIPAGLPHTGNLAGSHGLSEARSIAPAGTSAYPEVAPFSAVSSFNIPAPCDSSLLTPISTTSSPPLHQIRKLAPQYPPPPSTPYTQVPTPPGSSKMYHQPWNNQFDMHNQNAPNGSPMNSQVPVPSEFYIPNEDRRTPNPPTEPYYGSFSVSEGPDTQSMHNQGPPSYYVPMEMGNQNSMMIREPRHLPVEPHPRDVSHPAASLLVQSHPSHSYNVRRASTDDRSYTSRADTVRRSSSGSPRRRSATQGSTRVNKKSRSSKRGGGSLRSQADPSDEHKNCYGQEIPPPIKKGCPEEERCIFESRWKHRSQRGQDMWDSIQADFEKKFNKKHGKEMLQMKFKRGRAKFYDWLPEDIRILQAAFKRVEKERYQYILERFHEMGGSRNMLLSASDIEIKIVNELKWEEAMYIDGHDDCIRRRRKTIVKKRSTGRGEPGGDVPVSDDMLRISQTPHNEDDVINQVYGRQDRWDEDMASVNGEMMDSTNLWENRAPMKIEPDTLVSSGGEHMARVHSNTNGHPIGIRPVPVYHPAPKAP</sequence>
<evidence type="ECO:0000313" key="3">
    <source>
        <dbReference type="Proteomes" id="UP000034112"/>
    </source>
</evidence>
<reference evidence="3" key="1">
    <citation type="journal article" date="2015" name="Genome Announc.">
        <title>Draft whole-genome sequence of the biocontrol agent Trichoderma harzianum T6776.</title>
        <authorList>
            <person name="Baroncelli R."/>
            <person name="Piaggeschi G."/>
            <person name="Fiorini L."/>
            <person name="Bertolini E."/>
            <person name="Zapparata A."/>
            <person name="Pe M.E."/>
            <person name="Sarrocco S."/>
            <person name="Vannacci G."/>
        </authorList>
    </citation>
    <scope>NUCLEOTIDE SEQUENCE [LARGE SCALE GENOMIC DNA]</scope>
    <source>
        <strain evidence="3">T6776</strain>
    </source>
</reference>
<feature type="region of interest" description="Disordered" evidence="1">
    <location>
        <begin position="519"/>
        <end position="540"/>
    </location>
</feature>
<dbReference type="EMBL" id="JOKZ01000084">
    <property type="protein sequence ID" value="KKP04209.1"/>
    <property type="molecule type" value="Genomic_DNA"/>
</dbReference>
<feature type="compositionally biased region" description="Low complexity" evidence="1">
    <location>
        <begin position="63"/>
        <end position="72"/>
    </location>
</feature>
<feature type="region of interest" description="Disordered" evidence="1">
    <location>
        <begin position="1"/>
        <end position="23"/>
    </location>
</feature>